<evidence type="ECO:0000313" key="5">
    <source>
        <dbReference type="Proteomes" id="UP001174934"/>
    </source>
</evidence>
<feature type="signal peptide" evidence="2">
    <location>
        <begin position="1"/>
        <end position="23"/>
    </location>
</feature>
<reference evidence="4" key="1">
    <citation type="submission" date="2023-06" db="EMBL/GenBank/DDBJ databases">
        <title>Genome-scale phylogeny and comparative genomics of the fungal order Sordariales.</title>
        <authorList>
            <consortium name="Lawrence Berkeley National Laboratory"/>
            <person name="Hensen N."/>
            <person name="Bonometti L."/>
            <person name="Westerberg I."/>
            <person name="Brannstrom I.O."/>
            <person name="Guillou S."/>
            <person name="Cros-Aarteil S."/>
            <person name="Calhoun S."/>
            <person name="Haridas S."/>
            <person name="Kuo A."/>
            <person name="Mondo S."/>
            <person name="Pangilinan J."/>
            <person name="Riley R."/>
            <person name="LaButti K."/>
            <person name="Andreopoulos B."/>
            <person name="Lipzen A."/>
            <person name="Chen C."/>
            <person name="Yanf M."/>
            <person name="Daum C."/>
            <person name="Ng V."/>
            <person name="Clum A."/>
            <person name="Steindorff A."/>
            <person name="Ohm R."/>
            <person name="Martin F."/>
            <person name="Silar P."/>
            <person name="Natvig D."/>
            <person name="Lalanne C."/>
            <person name="Gautier V."/>
            <person name="Ament-velasquez S.L."/>
            <person name="Kruys A."/>
            <person name="Hutchinson M.I."/>
            <person name="Powell A.J."/>
            <person name="Barry K."/>
            <person name="Miller A.N."/>
            <person name="Grigoriev I.V."/>
            <person name="Debuchy R."/>
            <person name="Gladieux P."/>
            <person name="Thoren M.H."/>
            <person name="Johannesson H."/>
        </authorList>
    </citation>
    <scope>NUCLEOTIDE SEQUENCE</scope>
    <source>
        <strain evidence="4">SMH3391-2</strain>
    </source>
</reference>
<proteinExistence type="predicted"/>
<feature type="compositionally biased region" description="Gly residues" evidence="1">
    <location>
        <begin position="795"/>
        <end position="808"/>
    </location>
</feature>
<dbReference type="GO" id="GO:0016829">
    <property type="term" value="F:lyase activity"/>
    <property type="evidence" value="ECO:0007669"/>
    <property type="project" value="UniProtKB-KW"/>
</dbReference>
<dbReference type="InterPro" id="IPR039279">
    <property type="entry name" value="QRT3-like"/>
</dbReference>
<dbReference type="PANTHER" id="PTHR33928:SF2">
    <property type="entry name" value="PECTATE LYASE SUPERFAMILY PROTEIN DOMAIN-CONTAINING PROTEIN-RELATED"/>
    <property type="match status" value="1"/>
</dbReference>
<feature type="domain" description="Rhamnogalacturonase A/B/Epimerase-like pectate lyase" evidence="3">
    <location>
        <begin position="76"/>
        <end position="292"/>
    </location>
</feature>
<organism evidence="4 5">
    <name type="scientific">Bombardia bombarda</name>
    <dbReference type="NCBI Taxonomy" id="252184"/>
    <lineage>
        <taxon>Eukaryota</taxon>
        <taxon>Fungi</taxon>
        <taxon>Dikarya</taxon>
        <taxon>Ascomycota</taxon>
        <taxon>Pezizomycotina</taxon>
        <taxon>Sordariomycetes</taxon>
        <taxon>Sordariomycetidae</taxon>
        <taxon>Sordariales</taxon>
        <taxon>Lasiosphaeriaceae</taxon>
        <taxon>Bombardia</taxon>
    </lineage>
</organism>
<evidence type="ECO:0000313" key="4">
    <source>
        <dbReference type="EMBL" id="KAK0616110.1"/>
    </source>
</evidence>
<dbReference type="FunFam" id="2.160.20.10:FF:000049">
    <property type="entry name" value="Putative exo-beta-1,3-glucanase"/>
    <property type="match status" value="1"/>
</dbReference>
<keyword evidence="5" id="KW-1185">Reference proteome</keyword>
<evidence type="ECO:0000256" key="1">
    <source>
        <dbReference type="SAM" id="MobiDB-lite"/>
    </source>
</evidence>
<dbReference type="CDD" id="cd23668">
    <property type="entry name" value="GH55_beta13glucanase-like"/>
    <property type="match status" value="1"/>
</dbReference>
<dbReference type="InterPro" id="IPR012334">
    <property type="entry name" value="Pectin_lyas_fold"/>
</dbReference>
<name>A0AA39WIU0_9PEZI</name>
<feature type="region of interest" description="Disordered" evidence="1">
    <location>
        <begin position="790"/>
        <end position="814"/>
    </location>
</feature>
<keyword evidence="4" id="KW-0456">Lyase</keyword>
<dbReference type="Proteomes" id="UP001174934">
    <property type="component" value="Unassembled WGS sequence"/>
</dbReference>
<gene>
    <name evidence="4" type="ORF">B0T17DRAFT_540256</name>
</gene>
<keyword evidence="2" id="KW-0732">Signal</keyword>
<dbReference type="GO" id="GO:0004650">
    <property type="term" value="F:polygalacturonase activity"/>
    <property type="evidence" value="ECO:0007669"/>
    <property type="project" value="InterPro"/>
</dbReference>
<protein>
    <submittedName>
        <fullName evidence="4">Pectate lyase superfamily protein-domain-containing protein</fullName>
    </submittedName>
</protein>
<dbReference type="PANTHER" id="PTHR33928">
    <property type="entry name" value="POLYGALACTURONASE QRT3"/>
    <property type="match status" value="1"/>
</dbReference>
<dbReference type="InterPro" id="IPR011050">
    <property type="entry name" value="Pectin_lyase_fold/virulence"/>
</dbReference>
<evidence type="ECO:0000256" key="2">
    <source>
        <dbReference type="SAM" id="SignalP"/>
    </source>
</evidence>
<dbReference type="Pfam" id="PF12708">
    <property type="entry name" value="Pect-lyase_RHGA_epim"/>
    <property type="match status" value="1"/>
</dbReference>
<comment type="caution">
    <text evidence="4">The sequence shown here is derived from an EMBL/GenBank/DDBJ whole genome shotgun (WGS) entry which is preliminary data.</text>
</comment>
<dbReference type="InterPro" id="IPR024535">
    <property type="entry name" value="RHGA/B-epi-like_pectate_lyase"/>
</dbReference>
<dbReference type="Gene3D" id="2.160.20.10">
    <property type="entry name" value="Single-stranded right-handed beta-helix, Pectin lyase-like"/>
    <property type="match status" value="2"/>
</dbReference>
<feature type="chain" id="PRO_5041335544" evidence="2">
    <location>
        <begin position="24"/>
        <end position="841"/>
    </location>
</feature>
<dbReference type="AlphaFoldDB" id="A0AA39WIU0"/>
<dbReference type="SUPFAM" id="SSF51126">
    <property type="entry name" value="Pectin lyase-like"/>
    <property type="match status" value="2"/>
</dbReference>
<accession>A0AA39WIU0</accession>
<dbReference type="EMBL" id="JAULSR010000006">
    <property type="protein sequence ID" value="KAK0616110.1"/>
    <property type="molecule type" value="Genomic_DNA"/>
</dbReference>
<sequence>MRTSLLSFTTLLVLVSASVAAHGADHGNNVMMHKRQQSCSNGLVASDVNPTAWWRAQIDHDGSTPYSSDPTFQYYRTAVQYGADRTGTNDSSEAFNSAIDAWSRTGNNVTLHPAYIYVPPGTYLIKRSIQMLVNTFLIGDALNPPTLVADPTLGTNPAINGYDGYQGEGSANKNFYMAVRNFNIDTTMVNAGIHARAMDWSVSQGCSLTNVHIKMPSGPSNHTGLTMEKGGSGVIISDCSFTGGAVGLELSNQQYMLKGLVFDGCGVGIYFKESLVTTIQGCIFNHCQWGVDMSRNGSSGSVSIVDSSVSSCTAGVNAYVSGDGEGSLVLDNFAVSDAIAVRSSAGATLLEGSVPAGQTWVMGNVNPQGYQSGGLHTINRPAGLLADGKYFTMPIPQYEKYDVNQFVSIKDDDELTVYGDNIYDDGPAINAILLKHAGCKIVFFPQGIYQTKETIYIPPGSRIVGEVLSVISGVGAHFSDPASPQPIVKVGNPGEKGIAQLTDMLFTTADVLPGAIVVQVNMAGTNPGDVGLWNCVIRVGGSVDSLVSAKCQGADPAQCKAAFALLHVGKTAGAYLEGFWGWVADHGLDDPSTPLNIAVGRGVLIESTSPTWLVGSSSEHCVLYQYSLVKASNVYMGLQQTESPYWQGRGTPQRAPSPWSVDADYGDPSFDNCAAQGQADNDQCYRSWASRAVDSSGVVVHGSAMWVFFNRMNDNMWQDAGCESTGGFCQLNMALVDGAVEGLYWYSLSSKSTTNIVYDSDGSGGGGSVATQEDNRGSWGAVVAAYLRESDSDGSGSGGAETGDGSGNSGSRDKSAGGLAANMKGLLFMGAGLVHVLTLAL</sequence>
<evidence type="ECO:0000259" key="3">
    <source>
        <dbReference type="Pfam" id="PF12708"/>
    </source>
</evidence>